<dbReference type="GO" id="GO:0008840">
    <property type="term" value="F:4-hydroxy-tetrahydrodipicolinate synthase activity"/>
    <property type="evidence" value="ECO:0007669"/>
    <property type="project" value="TreeGrafter"/>
</dbReference>
<dbReference type="Gene3D" id="3.20.20.70">
    <property type="entry name" value="Aldolase class I"/>
    <property type="match status" value="1"/>
</dbReference>
<dbReference type="PIRSF" id="PIRSF001365">
    <property type="entry name" value="DHDPS"/>
    <property type="match status" value="1"/>
</dbReference>
<dbReference type="OrthoDB" id="9778880at2"/>
<dbReference type="InterPro" id="IPR013785">
    <property type="entry name" value="Aldolase_TIM"/>
</dbReference>
<dbReference type="Pfam" id="PF00701">
    <property type="entry name" value="DHDPS"/>
    <property type="match status" value="1"/>
</dbReference>
<dbReference type="InterPro" id="IPR002220">
    <property type="entry name" value="DapA-like"/>
</dbReference>
<evidence type="ECO:0000256" key="3">
    <source>
        <dbReference type="PIRSR" id="PIRSR001365-1"/>
    </source>
</evidence>
<evidence type="ECO:0000256" key="2">
    <source>
        <dbReference type="PIRNR" id="PIRNR001365"/>
    </source>
</evidence>
<comment type="similarity">
    <text evidence="2">Belongs to the DapA family.</text>
</comment>
<dbReference type="RefSeq" id="WP_149297197.1">
    <property type="nucleotide sequence ID" value="NZ_VTWH01000001.1"/>
</dbReference>
<accession>A0A5B0DZI4</accession>
<feature type="active site" description="Schiff-base intermediate with substrate" evidence="3">
    <location>
        <position position="162"/>
    </location>
</feature>
<feature type="binding site" evidence="4">
    <location>
        <position position="51"/>
    </location>
    <ligand>
        <name>pyruvate</name>
        <dbReference type="ChEBI" id="CHEBI:15361"/>
    </ligand>
</feature>
<proteinExistence type="inferred from homology"/>
<dbReference type="EMBL" id="VTWH01000001">
    <property type="protein sequence ID" value="KAA0971953.1"/>
    <property type="molecule type" value="Genomic_DNA"/>
</dbReference>
<feature type="active site" description="Proton donor/acceptor" evidence="3">
    <location>
        <position position="138"/>
    </location>
</feature>
<gene>
    <name evidence="5" type="ORF">FPY71_02170</name>
</gene>
<protein>
    <submittedName>
        <fullName evidence="5">Dihydrodipicolinate synthase family protein</fullName>
    </submittedName>
</protein>
<organism evidence="5 6">
    <name type="scientific">Aureimonas fodinaquatilis</name>
    <dbReference type="NCBI Taxonomy" id="2565783"/>
    <lineage>
        <taxon>Bacteria</taxon>
        <taxon>Pseudomonadati</taxon>
        <taxon>Pseudomonadota</taxon>
        <taxon>Alphaproteobacteria</taxon>
        <taxon>Hyphomicrobiales</taxon>
        <taxon>Aurantimonadaceae</taxon>
        <taxon>Aureimonas</taxon>
    </lineage>
</organism>
<dbReference type="PANTHER" id="PTHR12128:SF19">
    <property type="entry name" value="5-DEHYDRO-4-DEOXYGLUCARATE DEHYDRATASE 2-RELATED"/>
    <property type="match status" value="1"/>
</dbReference>
<comment type="caution">
    <text evidence="5">The sequence shown here is derived from an EMBL/GenBank/DDBJ whole genome shotgun (WGS) entry which is preliminary data.</text>
</comment>
<sequence>MTNLTASLAGISGVHVTAYGVDGEIDLAMTASIVSKIAQAGIHNIVSAGNTGEFFSLTDDEVARVHEAAIEGAAGHAVVTASVGRSLREAIHTAKRARTAGADAIMVHHPRDPFAAPQSQADYFIELAEASELPVVAYVRSDTMGIADLRRVAEHPNIPGIKYAGHNVNRLSACIRETTDLDTIWICGLAEGWAAPFYAVGARGFTSGLVNVAPALSLATWNALEAGDYAKAREIVDQIGTFEELRTRYENGTNVTVVKEAMMIMGADVGPVRLPGLPRLEEKDRLTLETLIASWPGDMLVHYR</sequence>
<name>A0A5B0DZI4_9HYPH</name>
<evidence type="ECO:0000256" key="4">
    <source>
        <dbReference type="PIRSR" id="PIRSR001365-2"/>
    </source>
</evidence>
<evidence type="ECO:0000313" key="6">
    <source>
        <dbReference type="Proteomes" id="UP000324738"/>
    </source>
</evidence>
<reference evidence="5 6" key="1">
    <citation type="submission" date="2019-08" db="EMBL/GenBank/DDBJ databases">
        <title>Aureimonas fodiniaquatilis sp. nov., isolated from a coal mine wastewater.</title>
        <authorList>
            <person name="Kim W."/>
        </authorList>
    </citation>
    <scope>NUCLEOTIDE SEQUENCE [LARGE SCALE GENOMIC DNA]</scope>
    <source>
        <strain evidence="5 6">CAU 1482</strain>
    </source>
</reference>
<keyword evidence="1 2" id="KW-0456">Lyase</keyword>
<keyword evidence="6" id="KW-1185">Reference proteome</keyword>
<dbReference type="Proteomes" id="UP000324738">
    <property type="component" value="Unassembled WGS sequence"/>
</dbReference>
<dbReference type="SMART" id="SM01130">
    <property type="entry name" value="DHDPS"/>
    <property type="match status" value="1"/>
</dbReference>
<dbReference type="PANTHER" id="PTHR12128">
    <property type="entry name" value="DIHYDRODIPICOLINATE SYNTHASE"/>
    <property type="match status" value="1"/>
</dbReference>
<dbReference type="CDD" id="cd00408">
    <property type="entry name" value="DHDPS-like"/>
    <property type="match status" value="1"/>
</dbReference>
<dbReference type="AlphaFoldDB" id="A0A5B0DZI4"/>
<dbReference type="SUPFAM" id="SSF51569">
    <property type="entry name" value="Aldolase"/>
    <property type="match status" value="1"/>
</dbReference>
<evidence type="ECO:0000256" key="1">
    <source>
        <dbReference type="ARBA" id="ARBA00023239"/>
    </source>
</evidence>
<evidence type="ECO:0000313" key="5">
    <source>
        <dbReference type="EMBL" id="KAA0971953.1"/>
    </source>
</evidence>